<sequence length="167" mass="16401">MIRFSGSLHHTQGYLKTLLQEIQAQPDLFIQVVHFLLGFVHFLFQLADAFQIAGVVALVAVAHFTAFFQILLGLAQAFVGSLALAFANGRLGSGGGRLSGSGAAVARIAGRGAHGSGIGGHTAEIDGAAVGAGAGGVGAAALAVSAFVGGGAGYGAEAQQAGGENGG</sequence>
<dbReference type="Proteomes" id="UP000005837">
    <property type="component" value="Unassembled WGS sequence"/>
</dbReference>
<keyword evidence="1" id="KW-0812">Transmembrane</keyword>
<evidence type="ECO:0000313" key="2">
    <source>
        <dbReference type="EMBL" id="EEG24541.1"/>
    </source>
</evidence>
<gene>
    <name evidence="2" type="ORF">EIKCOROL_00724</name>
</gene>
<name>C0DTP3_EIKCO</name>
<protein>
    <submittedName>
        <fullName evidence="2">Uncharacterized protein</fullName>
    </submittedName>
</protein>
<comment type="caution">
    <text evidence="2">The sequence shown here is derived from an EMBL/GenBank/DDBJ whole genome shotgun (WGS) entry which is preliminary data.</text>
</comment>
<organism evidence="2 3">
    <name type="scientific">Eikenella corrodens ATCC 23834</name>
    <dbReference type="NCBI Taxonomy" id="546274"/>
    <lineage>
        <taxon>Bacteria</taxon>
        <taxon>Pseudomonadati</taxon>
        <taxon>Pseudomonadota</taxon>
        <taxon>Betaproteobacteria</taxon>
        <taxon>Neisseriales</taxon>
        <taxon>Neisseriaceae</taxon>
        <taxon>Eikenella</taxon>
    </lineage>
</organism>
<evidence type="ECO:0000313" key="3">
    <source>
        <dbReference type="Proteomes" id="UP000005837"/>
    </source>
</evidence>
<proteinExistence type="predicted"/>
<dbReference type="AlphaFoldDB" id="C0DTP3"/>
<evidence type="ECO:0000256" key="1">
    <source>
        <dbReference type="SAM" id="Phobius"/>
    </source>
</evidence>
<accession>C0DTP3</accession>
<dbReference type="EMBL" id="ACEA01000016">
    <property type="protein sequence ID" value="EEG24541.1"/>
    <property type="molecule type" value="Genomic_DNA"/>
</dbReference>
<reference evidence="2 3" key="1">
    <citation type="submission" date="2009-01" db="EMBL/GenBank/DDBJ databases">
        <authorList>
            <person name="Fulton L."/>
            <person name="Clifton S."/>
            <person name="Chinwalla A.T."/>
            <person name="Mitreva M."/>
            <person name="Sodergren E."/>
            <person name="Weinstock G."/>
            <person name="Clifton S."/>
            <person name="Dooling D.J."/>
            <person name="Fulton B."/>
            <person name="Minx P."/>
            <person name="Pepin K.H."/>
            <person name="Johnson M."/>
            <person name="Bhonagiri V."/>
            <person name="Nash W.E."/>
            <person name="Mardis E.R."/>
            <person name="Wilson R.K."/>
        </authorList>
    </citation>
    <scope>NUCLEOTIDE SEQUENCE [LARGE SCALE GENOMIC DNA]</scope>
    <source>
        <strain evidence="2 3">ATCC 23834</strain>
    </source>
</reference>
<keyword evidence="1" id="KW-1133">Transmembrane helix</keyword>
<keyword evidence="1" id="KW-0472">Membrane</keyword>
<dbReference type="HOGENOM" id="CLU_1591941_0_0_4"/>
<feature type="transmembrane region" description="Helical" evidence="1">
    <location>
        <begin position="35"/>
        <end position="60"/>
    </location>
</feature>